<feature type="chain" id="PRO_5008128300" evidence="2">
    <location>
        <begin position="25"/>
        <end position="193"/>
    </location>
</feature>
<feature type="compositionally biased region" description="Basic and acidic residues" evidence="1">
    <location>
        <begin position="72"/>
        <end position="85"/>
    </location>
</feature>
<dbReference type="AlphaFoldDB" id="A0A182ME94"/>
<proteinExistence type="predicted"/>
<evidence type="ECO:0000313" key="3">
    <source>
        <dbReference type="EnsemblMetazoa" id="ACUA016129-PA"/>
    </source>
</evidence>
<feature type="compositionally biased region" description="Polar residues" evidence="1">
    <location>
        <begin position="49"/>
        <end position="61"/>
    </location>
</feature>
<keyword evidence="4" id="KW-1185">Reference proteome</keyword>
<sequence>MLKQMKYSLVLLLFVAATLSTVIASPRRTRMAKSENSTTVVQEADATDQETVSTPTVQSAQPVEETPEEKDPEPSKDEQEIKNDADLTESITDDHDIVEPAITDYEEETVPNQTADNAPVSQQEETAQPAEENQHQEYSAPSTDEKDSKSFLSLFLNGLDDIKTAINELQKSVNTFFISTTNVDGTAADVPSA</sequence>
<reference evidence="3" key="2">
    <citation type="submission" date="2020-05" db="UniProtKB">
        <authorList>
            <consortium name="EnsemblMetazoa"/>
        </authorList>
    </citation>
    <scope>IDENTIFICATION</scope>
    <source>
        <strain evidence="3">A-37</strain>
    </source>
</reference>
<feature type="compositionally biased region" description="Polar residues" evidence="1">
    <location>
        <begin position="110"/>
        <end position="126"/>
    </location>
</feature>
<feature type="signal peptide" evidence="2">
    <location>
        <begin position="1"/>
        <end position="24"/>
    </location>
</feature>
<dbReference type="EMBL" id="AXCM01003478">
    <property type="status" value="NOT_ANNOTATED_CDS"/>
    <property type="molecule type" value="Genomic_DNA"/>
</dbReference>
<keyword evidence="2" id="KW-0732">Signal</keyword>
<protein>
    <submittedName>
        <fullName evidence="3">Uncharacterized protein</fullName>
    </submittedName>
</protein>
<dbReference type="Proteomes" id="UP000075883">
    <property type="component" value="Unassembled WGS sequence"/>
</dbReference>
<dbReference type="VEuPathDB" id="VectorBase:ACUA016129"/>
<name>A0A182ME94_9DIPT</name>
<dbReference type="EnsemblMetazoa" id="ACUA016129-RA">
    <property type="protein sequence ID" value="ACUA016129-PA"/>
    <property type="gene ID" value="ACUA016129"/>
</dbReference>
<organism evidence="3 4">
    <name type="scientific">Anopheles culicifacies</name>
    <dbReference type="NCBI Taxonomy" id="139723"/>
    <lineage>
        <taxon>Eukaryota</taxon>
        <taxon>Metazoa</taxon>
        <taxon>Ecdysozoa</taxon>
        <taxon>Arthropoda</taxon>
        <taxon>Hexapoda</taxon>
        <taxon>Insecta</taxon>
        <taxon>Pterygota</taxon>
        <taxon>Neoptera</taxon>
        <taxon>Endopterygota</taxon>
        <taxon>Diptera</taxon>
        <taxon>Nematocera</taxon>
        <taxon>Culicoidea</taxon>
        <taxon>Culicidae</taxon>
        <taxon>Anophelinae</taxon>
        <taxon>Anopheles</taxon>
        <taxon>culicifacies species complex</taxon>
    </lineage>
</organism>
<evidence type="ECO:0000256" key="2">
    <source>
        <dbReference type="SAM" id="SignalP"/>
    </source>
</evidence>
<feature type="region of interest" description="Disordered" evidence="1">
    <location>
        <begin position="27"/>
        <end position="148"/>
    </location>
</feature>
<evidence type="ECO:0000313" key="4">
    <source>
        <dbReference type="Proteomes" id="UP000075883"/>
    </source>
</evidence>
<reference evidence="4" key="1">
    <citation type="submission" date="2013-09" db="EMBL/GenBank/DDBJ databases">
        <title>The Genome Sequence of Anopheles culicifacies species A.</title>
        <authorList>
            <consortium name="The Broad Institute Genomics Platform"/>
            <person name="Neafsey D.E."/>
            <person name="Besansky N."/>
            <person name="Howell P."/>
            <person name="Walton C."/>
            <person name="Young S.K."/>
            <person name="Zeng Q."/>
            <person name="Gargeya S."/>
            <person name="Fitzgerald M."/>
            <person name="Haas B."/>
            <person name="Abouelleil A."/>
            <person name="Allen A.W."/>
            <person name="Alvarado L."/>
            <person name="Arachchi H.M."/>
            <person name="Berlin A.M."/>
            <person name="Chapman S.B."/>
            <person name="Gainer-Dewar J."/>
            <person name="Goldberg J."/>
            <person name="Griggs A."/>
            <person name="Gujja S."/>
            <person name="Hansen M."/>
            <person name="Howarth C."/>
            <person name="Imamovic A."/>
            <person name="Ireland A."/>
            <person name="Larimer J."/>
            <person name="McCowan C."/>
            <person name="Murphy C."/>
            <person name="Pearson M."/>
            <person name="Poon T.W."/>
            <person name="Priest M."/>
            <person name="Roberts A."/>
            <person name="Saif S."/>
            <person name="Shea T."/>
            <person name="Sisk P."/>
            <person name="Sykes S."/>
            <person name="Wortman J."/>
            <person name="Nusbaum C."/>
            <person name="Birren B."/>
        </authorList>
    </citation>
    <scope>NUCLEOTIDE SEQUENCE [LARGE SCALE GENOMIC DNA]</scope>
    <source>
        <strain evidence="4">A-37</strain>
    </source>
</reference>
<evidence type="ECO:0000256" key="1">
    <source>
        <dbReference type="SAM" id="MobiDB-lite"/>
    </source>
</evidence>
<accession>A0A182ME94</accession>